<feature type="binding site" evidence="1">
    <location>
        <position position="81"/>
    </location>
    <ligand>
        <name>substrate</name>
    </ligand>
</feature>
<feature type="binding site" evidence="1">
    <location>
        <position position="250"/>
    </location>
    <ligand>
        <name>ATP</name>
        <dbReference type="ChEBI" id="CHEBI:30616"/>
    </ligand>
</feature>
<dbReference type="GO" id="GO:0009228">
    <property type="term" value="P:thiamine biosynthetic process"/>
    <property type="evidence" value="ECO:0007669"/>
    <property type="project" value="UniProtKB-KW"/>
</dbReference>
<feature type="binding site" evidence="1">
    <location>
        <position position="150"/>
    </location>
    <ligand>
        <name>Mg(2+)</name>
        <dbReference type="ChEBI" id="CHEBI:18420"/>
        <label>1</label>
    </ligand>
</feature>
<accession>A0AAE4SG19</accession>
<feature type="binding site" evidence="1">
    <location>
        <position position="175"/>
    </location>
    <ligand>
        <name>ATP</name>
        <dbReference type="ChEBI" id="CHEBI:30616"/>
    </ligand>
</feature>
<feature type="binding site" evidence="1">
    <location>
        <position position="41"/>
    </location>
    <ligand>
        <name>Mg(2+)</name>
        <dbReference type="ChEBI" id="CHEBI:18420"/>
        <label>4</label>
    </ligand>
</feature>
<dbReference type="InterPro" id="IPR036676">
    <property type="entry name" value="PurM-like_C_sf"/>
</dbReference>
<dbReference type="NCBIfam" id="TIGR01379">
    <property type="entry name" value="thiL"/>
    <property type="match status" value="1"/>
</dbReference>
<keyword evidence="1" id="KW-0784">Thiamine biosynthesis</keyword>
<comment type="pathway">
    <text evidence="1">Cofactor biosynthesis; thiamine diphosphate biosynthesis; thiamine diphosphate from thiamine phosphate: step 1/1.</text>
</comment>
<evidence type="ECO:0000256" key="1">
    <source>
        <dbReference type="HAMAP-Rule" id="MF_02128"/>
    </source>
</evidence>
<reference evidence="5" key="1">
    <citation type="submission" date="2023-06" db="EMBL/GenBank/DDBJ databases">
        <title>Genome sequence of Methanosarcinaceae archaeon Ag5.</title>
        <authorList>
            <person name="Protasov E."/>
            <person name="Platt K."/>
            <person name="Poehlein A."/>
            <person name="Daniel R."/>
            <person name="Brune A."/>
        </authorList>
    </citation>
    <scope>NUCLEOTIDE SEQUENCE</scope>
    <source>
        <strain evidence="5">Ag5</strain>
    </source>
</reference>
<protein>
    <recommendedName>
        <fullName evidence="1">Thiamine-monophosphate kinase</fullName>
        <shortName evidence="1">TMP kinase</shortName>
        <shortName evidence="1">Thiamine-phosphate kinase</shortName>
        <ecNumber evidence="1">2.7.4.16</ecNumber>
    </recommendedName>
</protein>
<gene>
    <name evidence="5" type="primary">thiL_3</name>
    <name evidence="1" type="synonym">thiL</name>
    <name evidence="5" type="ORF">MsAg5_18160</name>
</gene>
<dbReference type="InterPro" id="IPR006283">
    <property type="entry name" value="ThiL-like"/>
</dbReference>
<feature type="binding site" evidence="1">
    <location>
        <position position="102"/>
    </location>
    <ligand>
        <name>Mg(2+)</name>
        <dbReference type="ChEBI" id="CHEBI:18420"/>
        <label>3</label>
    </ligand>
</feature>
<keyword evidence="1 5" id="KW-0808">Transferase</keyword>
<comment type="caution">
    <text evidence="1">Lacks conserved residue(s) required for the propagation of feature annotation.</text>
</comment>
<comment type="caution">
    <text evidence="5">The sequence shown here is derived from an EMBL/GenBank/DDBJ whole genome shotgun (WGS) entry which is preliminary data.</text>
</comment>
<feature type="region of interest" description="Disordered" evidence="2">
    <location>
        <begin position="338"/>
        <end position="357"/>
    </location>
</feature>
<dbReference type="InterPro" id="IPR010918">
    <property type="entry name" value="PurM-like_C_dom"/>
</dbReference>
<dbReference type="PANTHER" id="PTHR30270">
    <property type="entry name" value="THIAMINE-MONOPHOSPHATE KINASE"/>
    <property type="match status" value="1"/>
</dbReference>
<dbReference type="Gene3D" id="3.30.1330.10">
    <property type="entry name" value="PurM-like, N-terminal domain"/>
    <property type="match status" value="1"/>
</dbReference>
<evidence type="ECO:0000259" key="3">
    <source>
        <dbReference type="Pfam" id="PF00586"/>
    </source>
</evidence>
<feature type="binding site" evidence="1">
    <location>
        <position position="102"/>
    </location>
    <ligand>
        <name>Mg(2+)</name>
        <dbReference type="ChEBI" id="CHEBI:18420"/>
        <label>4</label>
    </ligand>
</feature>
<sequence length="398" mass="42699">MKPSASDSDGRKITEKELIDVFSDVFRFSKKPILSGSEFDDCAAVRFSFFTSVLGSDSDNADLLRSTSLLFSTDTVHRKSDFPPSMSPWQIGWMSAAVNLSDIAGMGGKPVAFLVSIGLSADFSLNDARELALGINDCVSMFGAEVIGGDTEFHDELTITGTVIGVSENKHVLYRNGAKPGDLLCVTGFAGSAGVALDLLLNDPSFQKAGVSINSVSPAFLKNLTEPYPRVFEGRALSKTGAVTSMMDTSDGLAASVHELSERSCVGFVVDAEKVPTEGEAFQILSQVCPTADSAKQALFEKALYTGGDYELLFTVSPDKLKAVEAAFEQLNQQLNQQLSRQSNQKDGGKAFKSGKSPSRFTVIGEATKDKSVLLKTESKGQIQLISLLKKGYDQFDK</sequence>
<proteinExistence type="inferred from homology"/>
<comment type="catalytic activity">
    <reaction evidence="1">
        <text>thiamine phosphate + ATP = thiamine diphosphate + ADP</text>
        <dbReference type="Rhea" id="RHEA:15913"/>
        <dbReference type="ChEBI" id="CHEBI:30616"/>
        <dbReference type="ChEBI" id="CHEBI:37575"/>
        <dbReference type="ChEBI" id="CHEBI:58937"/>
        <dbReference type="ChEBI" id="CHEBI:456216"/>
        <dbReference type="EC" id="2.7.4.16"/>
    </reaction>
</comment>
<dbReference type="InterPro" id="IPR036921">
    <property type="entry name" value="PurM-like_N_sf"/>
</dbReference>
<feature type="domain" description="PurM-like N-terminal" evidence="3">
    <location>
        <begin position="59"/>
        <end position="166"/>
    </location>
</feature>
<dbReference type="AlphaFoldDB" id="A0AAE4SG19"/>
<feature type="binding site" evidence="1">
    <location>
        <position position="73"/>
    </location>
    <ligand>
        <name>Mg(2+)</name>
        <dbReference type="ChEBI" id="CHEBI:18420"/>
        <label>1</label>
    </ligand>
</feature>
<dbReference type="CDD" id="cd02194">
    <property type="entry name" value="ThiL"/>
    <property type="match status" value="1"/>
</dbReference>
<dbReference type="HAMAP" id="MF_02128">
    <property type="entry name" value="TMP_kinase"/>
    <property type="match status" value="1"/>
</dbReference>
<keyword evidence="1" id="KW-0460">Magnesium</keyword>
<evidence type="ECO:0000256" key="2">
    <source>
        <dbReference type="SAM" id="MobiDB-lite"/>
    </source>
</evidence>
<dbReference type="EC" id="2.7.4.16" evidence="1"/>
<keyword evidence="1" id="KW-0067">ATP-binding</keyword>
<comment type="function">
    <text evidence="1">Catalyzes the ATP-dependent phosphorylation of thiamine-monophosphate (TMP) to form thiamine-pyrophosphate (TPP), the active form of vitamin B1.</text>
</comment>
<evidence type="ECO:0000313" key="5">
    <source>
        <dbReference type="EMBL" id="MDV0447895.1"/>
    </source>
</evidence>
<comment type="miscellaneous">
    <text evidence="1">Reaction mechanism of ThiL seems to utilize a direct, inline transfer of the gamma-phosphate of ATP to TMP rather than a phosphorylated enzyme intermediate.</text>
</comment>
<organism evidence="5 6">
    <name type="scientific">Methanolapillus africanus</name>
    <dbReference type="NCBI Taxonomy" id="3028297"/>
    <lineage>
        <taxon>Archaea</taxon>
        <taxon>Methanobacteriati</taxon>
        <taxon>Methanobacteriota</taxon>
        <taxon>Stenosarchaea group</taxon>
        <taxon>Methanomicrobia</taxon>
        <taxon>Methanosarcinales</taxon>
        <taxon>Methanosarcinaceae</taxon>
        <taxon>Methanolapillus</taxon>
    </lineage>
</organism>
<dbReference type="InterPro" id="IPR016188">
    <property type="entry name" value="PurM-like_N"/>
</dbReference>
<dbReference type="GO" id="GO:0005524">
    <property type="term" value="F:ATP binding"/>
    <property type="evidence" value="ECO:0007669"/>
    <property type="project" value="UniProtKB-UniRule"/>
</dbReference>
<feature type="binding site" evidence="1">
    <location>
        <begin position="149"/>
        <end position="150"/>
    </location>
    <ligand>
        <name>ATP</name>
        <dbReference type="ChEBI" id="CHEBI:30616"/>
    </ligand>
</feature>
<feature type="binding site" evidence="1">
    <location>
        <position position="74"/>
    </location>
    <ligand>
        <name>Mg(2+)</name>
        <dbReference type="ChEBI" id="CHEBI:18420"/>
        <label>1</label>
    </ligand>
</feature>
<feature type="binding site" evidence="1">
    <location>
        <position position="248"/>
    </location>
    <ligand>
        <name>Mg(2+)</name>
        <dbReference type="ChEBI" id="CHEBI:18420"/>
        <label>3</label>
    </ligand>
</feature>
<dbReference type="Gene3D" id="3.90.650.10">
    <property type="entry name" value="PurM-like C-terminal domain"/>
    <property type="match status" value="1"/>
</dbReference>
<dbReference type="Pfam" id="PF00586">
    <property type="entry name" value="AIRS"/>
    <property type="match status" value="1"/>
</dbReference>
<keyword evidence="1" id="KW-0479">Metal-binding</keyword>
<feature type="binding site" evidence="1">
    <location>
        <position position="72"/>
    </location>
    <ligand>
        <name>Mg(2+)</name>
        <dbReference type="ChEBI" id="CHEBI:18420"/>
        <label>4</label>
    </ligand>
</feature>
<dbReference type="GO" id="GO:0009229">
    <property type="term" value="P:thiamine diphosphate biosynthetic process"/>
    <property type="evidence" value="ECO:0007669"/>
    <property type="project" value="UniProtKB-UniRule"/>
</dbReference>
<keyword evidence="1 5" id="KW-0418">Kinase</keyword>
<keyword evidence="6" id="KW-1185">Reference proteome</keyword>
<dbReference type="SUPFAM" id="SSF56042">
    <property type="entry name" value="PurM C-terminal domain-like"/>
    <property type="match status" value="1"/>
</dbReference>
<dbReference type="GO" id="GO:0009030">
    <property type="term" value="F:thiamine-phosphate kinase activity"/>
    <property type="evidence" value="ECO:0007669"/>
    <property type="project" value="UniProtKB-UniRule"/>
</dbReference>
<dbReference type="SUPFAM" id="SSF55326">
    <property type="entry name" value="PurM N-terminal domain-like"/>
    <property type="match status" value="1"/>
</dbReference>
<feature type="domain" description="PurM-like C-terminal" evidence="4">
    <location>
        <begin position="235"/>
        <end position="332"/>
    </location>
</feature>
<dbReference type="Pfam" id="PF02769">
    <property type="entry name" value="AIRS_C"/>
    <property type="match status" value="1"/>
</dbReference>
<comment type="similarity">
    <text evidence="1">Belongs to the thiamine-monophosphate kinase family.</text>
</comment>
<feature type="binding site" evidence="1">
    <location>
        <position position="393"/>
    </location>
    <ligand>
        <name>substrate</name>
    </ligand>
</feature>
<feature type="binding site" evidence="1">
    <location>
        <position position="251"/>
    </location>
    <ligand>
        <name>Mg(2+)</name>
        <dbReference type="ChEBI" id="CHEBI:18420"/>
        <label>5</label>
    </ligand>
</feature>
<feature type="binding site" evidence="1">
    <location>
        <position position="41"/>
    </location>
    <ligand>
        <name>Mg(2+)</name>
        <dbReference type="ChEBI" id="CHEBI:18420"/>
        <label>3</label>
    </ligand>
</feature>
<dbReference type="PANTHER" id="PTHR30270:SF3">
    <property type="entry name" value="THIAMINE-MONOPHOSPHATE KINASE"/>
    <property type="match status" value="1"/>
</dbReference>
<keyword evidence="1" id="KW-0547">Nucleotide-binding</keyword>
<evidence type="ECO:0000259" key="4">
    <source>
        <dbReference type="Pfam" id="PF02769"/>
    </source>
</evidence>
<name>A0AAE4SG19_9EURY</name>
<dbReference type="Proteomes" id="UP001271789">
    <property type="component" value="Unassembled WGS sequence"/>
</dbReference>
<feature type="binding site" evidence="1">
    <location>
        <position position="102"/>
    </location>
    <ligand>
        <name>Mg(2+)</name>
        <dbReference type="ChEBI" id="CHEBI:18420"/>
        <label>2</label>
    </ligand>
</feature>
<evidence type="ECO:0000313" key="6">
    <source>
        <dbReference type="Proteomes" id="UP001271789"/>
    </source>
</evidence>
<dbReference type="RefSeq" id="WP_338100346.1">
    <property type="nucleotide sequence ID" value="NZ_JAWDKD010000034.1"/>
</dbReference>
<dbReference type="GO" id="GO:0000287">
    <property type="term" value="F:magnesium ion binding"/>
    <property type="evidence" value="ECO:0007669"/>
    <property type="project" value="UniProtKB-UniRule"/>
</dbReference>
<feature type="binding site" evidence="1">
    <location>
        <position position="74"/>
    </location>
    <ligand>
        <name>Mg(2+)</name>
        <dbReference type="ChEBI" id="CHEBI:18420"/>
        <label>2</label>
    </ligand>
</feature>
<dbReference type="EMBL" id="JAWDKD010000034">
    <property type="protein sequence ID" value="MDV0447895.1"/>
    <property type="molecule type" value="Genomic_DNA"/>
</dbReference>